<dbReference type="SUPFAM" id="SSF46894">
    <property type="entry name" value="C-terminal effector domain of the bipartite response regulators"/>
    <property type="match status" value="1"/>
</dbReference>
<dbReference type="Pfam" id="PF00196">
    <property type="entry name" value="GerE"/>
    <property type="match status" value="1"/>
</dbReference>
<keyword evidence="6" id="KW-0418">Kinase</keyword>
<evidence type="ECO:0000259" key="5">
    <source>
        <dbReference type="PROSITE" id="PS50112"/>
    </source>
</evidence>
<dbReference type="GO" id="GO:0016301">
    <property type="term" value="F:kinase activity"/>
    <property type="evidence" value="ECO:0007669"/>
    <property type="project" value="UniProtKB-KW"/>
</dbReference>
<comment type="caution">
    <text evidence="6">The sequence shown here is derived from an EMBL/GenBank/DDBJ whole genome shotgun (WGS) entry which is preliminary data.</text>
</comment>
<dbReference type="SMART" id="SM00421">
    <property type="entry name" value="HTH_LUXR"/>
    <property type="match status" value="1"/>
</dbReference>
<evidence type="ECO:0000256" key="2">
    <source>
        <dbReference type="ARBA" id="ARBA00022643"/>
    </source>
</evidence>
<keyword evidence="6" id="KW-0808">Transferase</keyword>
<dbReference type="CDD" id="cd06170">
    <property type="entry name" value="LuxR_C_like"/>
    <property type="match status" value="1"/>
</dbReference>
<dbReference type="InterPro" id="IPR000014">
    <property type="entry name" value="PAS"/>
</dbReference>
<dbReference type="InterPro" id="IPR036388">
    <property type="entry name" value="WH-like_DNA-bd_sf"/>
</dbReference>
<dbReference type="Gene3D" id="3.30.450.20">
    <property type="entry name" value="PAS domain"/>
    <property type="match status" value="1"/>
</dbReference>
<accession>A0ABR5Y810</accession>
<keyword evidence="1" id="KW-0285">Flavoprotein</keyword>
<feature type="domain" description="PAS" evidence="5">
    <location>
        <begin position="26"/>
        <end position="72"/>
    </location>
</feature>
<dbReference type="CDD" id="cd00130">
    <property type="entry name" value="PAS"/>
    <property type="match status" value="1"/>
</dbReference>
<keyword evidence="2" id="KW-0288">FMN</keyword>
<keyword evidence="7" id="KW-1185">Reference proteome</keyword>
<dbReference type="EMBL" id="LQQO01000062">
    <property type="protein sequence ID" value="KZE08683.1"/>
    <property type="molecule type" value="Genomic_DNA"/>
</dbReference>
<evidence type="ECO:0000256" key="3">
    <source>
        <dbReference type="ARBA" id="ARBA00022991"/>
    </source>
</evidence>
<feature type="domain" description="HTH luxR-type" evidence="4">
    <location>
        <begin position="123"/>
        <end position="188"/>
    </location>
</feature>
<proteinExistence type="predicted"/>
<evidence type="ECO:0000259" key="4">
    <source>
        <dbReference type="PROSITE" id="PS50043"/>
    </source>
</evidence>
<dbReference type="RefSeq" id="WP_066694075.1">
    <property type="nucleotide sequence ID" value="NZ_CP117028.1"/>
</dbReference>
<sequence length="189" mass="20824">MSPREMITGSAIAAVISDPNLPDTPIIACNQAFIDLTGYAEDEILGRNCRFLRGADTEETATEELRAAVRERRATLVEILNYKKDGTPFRNAVMLAPIFGDDGRLRYMLGSQIEVGTPPDHDAAARFANLTPRQRDVLNGVMRGLLNKQIAYELGISERTVKLHRAEMLQALGCRTVAEAIRLAVEQGL</sequence>
<dbReference type="InterPro" id="IPR035965">
    <property type="entry name" value="PAS-like_dom_sf"/>
</dbReference>
<dbReference type="PROSITE" id="PS50112">
    <property type="entry name" value="PAS"/>
    <property type="match status" value="1"/>
</dbReference>
<evidence type="ECO:0000313" key="7">
    <source>
        <dbReference type="Proteomes" id="UP000076609"/>
    </source>
</evidence>
<keyword evidence="3" id="KW-0157">Chromophore</keyword>
<dbReference type="InterPro" id="IPR000792">
    <property type="entry name" value="Tscrpt_reg_LuxR_C"/>
</dbReference>
<reference evidence="7" key="1">
    <citation type="submission" date="2016-01" db="EMBL/GenBank/DDBJ databases">
        <title>Draft genome of Chromobacterium sp. F49.</title>
        <authorList>
            <person name="Hong K.W."/>
        </authorList>
    </citation>
    <scope>NUCLEOTIDE SEQUENCE [LARGE SCALE GENOMIC DNA]</scope>
    <source>
        <strain evidence="7">CN3</strain>
    </source>
</reference>
<dbReference type="PANTHER" id="PTHR47429">
    <property type="entry name" value="PROTEIN TWIN LOV 1"/>
    <property type="match status" value="1"/>
</dbReference>
<gene>
    <name evidence="6" type="ORF">AVT10_07795</name>
</gene>
<dbReference type="NCBIfam" id="TIGR00229">
    <property type="entry name" value="sensory_box"/>
    <property type="match status" value="1"/>
</dbReference>
<dbReference type="PANTHER" id="PTHR47429:SF2">
    <property type="entry name" value="PROTEIN TWIN LOV 1"/>
    <property type="match status" value="1"/>
</dbReference>
<dbReference type="Pfam" id="PF13426">
    <property type="entry name" value="PAS_9"/>
    <property type="match status" value="1"/>
</dbReference>
<name>A0ABR5Y810_9SPHN</name>
<dbReference type="PRINTS" id="PR00038">
    <property type="entry name" value="HTHLUXR"/>
</dbReference>
<dbReference type="Proteomes" id="UP000076609">
    <property type="component" value="Unassembled WGS sequence"/>
</dbReference>
<evidence type="ECO:0000256" key="1">
    <source>
        <dbReference type="ARBA" id="ARBA00022630"/>
    </source>
</evidence>
<dbReference type="InterPro" id="IPR016032">
    <property type="entry name" value="Sig_transdc_resp-reg_C-effctor"/>
</dbReference>
<evidence type="ECO:0000313" key="6">
    <source>
        <dbReference type="EMBL" id="KZE08683.1"/>
    </source>
</evidence>
<protein>
    <submittedName>
        <fullName evidence="6">Histidine kinase</fullName>
    </submittedName>
</protein>
<dbReference type="PROSITE" id="PS50043">
    <property type="entry name" value="HTH_LUXR_2"/>
    <property type="match status" value="1"/>
</dbReference>
<dbReference type="SUPFAM" id="SSF55785">
    <property type="entry name" value="PYP-like sensor domain (PAS domain)"/>
    <property type="match status" value="1"/>
</dbReference>
<dbReference type="Gene3D" id="1.10.10.10">
    <property type="entry name" value="Winged helix-like DNA-binding domain superfamily/Winged helix DNA-binding domain"/>
    <property type="match status" value="1"/>
</dbReference>
<organism evidence="6 7">
    <name type="scientific">Sphingomonas hankookensis</name>
    <dbReference type="NCBI Taxonomy" id="563996"/>
    <lineage>
        <taxon>Bacteria</taxon>
        <taxon>Pseudomonadati</taxon>
        <taxon>Pseudomonadota</taxon>
        <taxon>Alphaproteobacteria</taxon>
        <taxon>Sphingomonadales</taxon>
        <taxon>Sphingomonadaceae</taxon>
        <taxon>Sphingomonas</taxon>
    </lineage>
</organism>